<evidence type="ECO:0000256" key="4">
    <source>
        <dbReference type="SAM" id="MobiDB-lite"/>
    </source>
</evidence>
<dbReference type="SMART" id="SM00382">
    <property type="entry name" value="AAA"/>
    <property type="match status" value="1"/>
</dbReference>
<name>A0AAJ6YFN3_9HYME</name>
<keyword evidence="2" id="KW-0539">Nucleus</keyword>
<dbReference type="GeneID" id="105361643"/>
<evidence type="ECO:0000256" key="3">
    <source>
        <dbReference type="ARBA" id="ARBA00043975"/>
    </source>
</evidence>
<sequence>MNSEFPDIDDEFDLLHEDEYEVLRELEADETQRTCTNNDFAQKQQEKPNGISQRNVNAEETAVESSIENHNKELQALFTIENKQSQLSLPVETTRKRPIDQISQNLAIESCDNMNFEEFAQEKKRPCWDQPEELMKLILDKRKIIYNNGLKDDRKASVSVKTQTNSISRKVPLTDFVAVTRSEDGERFYIKVSERSSYKPQNYRTTSNLLSKPIQQLKDEAEEISLRNLEKKNLAPLEHVNNENVSTDLWVDKYRPKRYIDLLSDENVNRSLLYWLKLWDKIVFDRDPTVRSRKPQMQSKFKNKFKKKVEDVPDHDSNGFPTQKIALLTGPPGLGKTTLAHVAARHAGYNIVEINASDDRGPEAFRVALLSSTQMKALIDKEKRPNCLILDEIDGAPTASIELLLKFIYGKLSPKGRQPQATSQKENNGCRRPVICICNDLYTPSLRSLRNIALVINVPEVTSSTLAARLYEIAYKEGLNIDLRILMQLAEKSGCDIRACLGILQYSGGAPNILQNIAFGLKDTRKGLFDAWKEIFQIPIDRKGALSGSERTRKILKILQQSEPDRLVQGIFHNYPLNCKNNIVVIYKSLEWFQFYDEVNTFIANRQSWMLTPYTSSAFVAWHLHLAGFHSSKITFPTIPFEVNQKIERNEAILSIMKKTSKIDKLTLVSEVLPYLPDLLSPRLRSVNAQLYSEKEKHELGRLVNLMIDFGLTYTQEKKAEGGYDYYLDPNIWNIGAFPDCKARKPLPYAVKQIVIQELENTRLQNIMVKCDEIVENTCKSTSTTFQSKNNSILKAKAVDAKGDKNIPNHLKQLNPVELKAADQSKCRNFFLSFQLAGQQKLKEKQAKEKEQGIANDEIASNSNSEDKLNIKKRNDLFKSDVWFQYNEGYSNAVRRTVLMEDLL</sequence>
<dbReference type="SUPFAM" id="SSF52540">
    <property type="entry name" value="P-loop containing nucleoside triphosphate hydrolases"/>
    <property type="match status" value="1"/>
</dbReference>
<dbReference type="CTD" id="44637"/>
<dbReference type="InterPro" id="IPR003593">
    <property type="entry name" value="AAA+_ATPase"/>
</dbReference>
<feature type="region of interest" description="Disordered" evidence="4">
    <location>
        <begin position="29"/>
        <end position="55"/>
    </location>
</feature>
<evidence type="ECO:0000256" key="2">
    <source>
        <dbReference type="ARBA" id="ARBA00023242"/>
    </source>
</evidence>
<feature type="domain" description="AAA+ ATPase" evidence="5">
    <location>
        <begin position="322"/>
        <end position="460"/>
    </location>
</feature>
<dbReference type="Gene3D" id="3.40.50.300">
    <property type="entry name" value="P-loop containing nucleotide triphosphate hydrolases"/>
    <property type="match status" value="1"/>
</dbReference>
<dbReference type="RefSeq" id="XP_011497197.1">
    <property type="nucleotide sequence ID" value="XM_011498895.1"/>
</dbReference>
<evidence type="ECO:0000313" key="7">
    <source>
        <dbReference type="RefSeq" id="XP_011497197.1"/>
    </source>
</evidence>
<comment type="subcellular location">
    <subcellularLocation>
        <location evidence="1">Nucleus</location>
    </subcellularLocation>
</comment>
<dbReference type="InterPro" id="IPR003959">
    <property type="entry name" value="ATPase_AAA_core"/>
</dbReference>
<organism evidence="6 7">
    <name type="scientific">Ceratosolen solmsi marchali</name>
    <dbReference type="NCBI Taxonomy" id="326594"/>
    <lineage>
        <taxon>Eukaryota</taxon>
        <taxon>Metazoa</taxon>
        <taxon>Ecdysozoa</taxon>
        <taxon>Arthropoda</taxon>
        <taxon>Hexapoda</taxon>
        <taxon>Insecta</taxon>
        <taxon>Pterygota</taxon>
        <taxon>Neoptera</taxon>
        <taxon>Endopterygota</taxon>
        <taxon>Hymenoptera</taxon>
        <taxon>Apocrita</taxon>
        <taxon>Proctotrupomorpha</taxon>
        <taxon>Chalcidoidea</taxon>
        <taxon>Agaonidae</taxon>
        <taxon>Agaoninae</taxon>
        <taxon>Ceratosolen</taxon>
    </lineage>
</organism>
<dbReference type="GO" id="GO:0005524">
    <property type="term" value="F:ATP binding"/>
    <property type="evidence" value="ECO:0007669"/>
    <property type="project" value="InterPro"/>
</dbReference>
<evidence type="ECO:0000256" key="1">
    <source>
        <dbReference type="ARBA" id="ARBA00004123"/>
    </source>
</evidence>
<reference evidence="7" key="1">
    <citation type="submission" date="2025-08" db="UniProtKB">
        <authorList>
            <consortium name="RefSeq"/>
        </authorList>
    </citation>
    <scope>IDENTIFICATION</scope>
</reference>
<dbReference type="PANTHER" id="PTHR46765">
    <property type="entry name" value="P-LOOP CONTAINING NUCLEOSIDE TRIPHOSPHATE HYDROLASES SUPERFAMILY PROTEIN"/>
    <property type="match status" value="1"/>
</dbReference>
<dbReference type="Proteomes" id="UP000695007">
    <property type="component" value="Unplaced"/>
</dbReference>
<accession>A0AAJ6YFN3</accession>
<dbReference type="GO" id="GO:0005634">
    <property type="term" value="C:nucleus"/>
    <property type="evidence" value="ECO:0007669"/>
    <property type="project" value="UniProtKB-SubCell"/>
</dbReference>
<evidence type="ECO:0000313" key="6">
    <source>
        <dbReference type="Proteomes" id="UP000695007"/>
    </source>
</evidence>
<dbReference type="Gene3D" id="1.10.8.60">
    <property type="match status" value="1"/>
</dbReference>
<protein>
    <submittedName>
        <fullName evidence="7">Chromosome transmission fidelity protein 18 homolog</fullName>
    </submittedName>
</protein>
<gene>
    <name evidence="7" type="primary">LOC105361643</name>
</gene>
<dbReference type="CDD" id="cd00009">
    <property type="entry name" value="AAA"/>
    <property type="match status" value="1"/>
</dbReference>
<dbReference type="InterPro" id="IPR027417">
    <property type="entry name" value="P-loop_NTPase"/>
</dbReference>
<dbReference type="Pfam" id="PF00004">
    <property type="entry name" value="AAA"/>
    <property type="match status" value="1"/>
</dbReference>
<dbReference type="InterPro" id="IPR053016">
    <property type="entry name" value="CTF18-RFC_complex"/>
</dbReference>
<evidence type="ECO:0000259" key="5">
    <source>
        <dbReference type="SMART" id="SM00382"/>
    </source>
</evidence>
<feature type="compositionally biased region" description="Polar residues" evidence="4">
    <location>
        <begin position="33"/>
        <end position="43"/>
    </location>
</feature>
<dbReference type="AlphaFoldDB" id="A0AAJ6YFN3"/>
<comment type="similarity">
    <text evidence="3">Belongs to the activator 1 small subunits family. CTF18 subfamily.</text>
</comment>
<dbReference type="GO" id="GO:0016887">
    <property type="term" value="F:ATP hydrolysis activity"/>
    <property type="evidence" value="ECO:0007669"/>
    <property type="project" value="InterPro"/>
</dbReference>
<dbReference type="PANTHER" id="PTHR46765:SF1">
    <property type="entry name" value="P-LOOP CONTAINING NUCLEOSIDE TRIPHOSPHATE HYDROLASES SUPERFAMILY PROTEIN"/>
    <property type="match status" value="1"/>
</dbReference>
<proteinExistence type="inferred from homology"/>
<dbReference type="KEGG" id="csol:105361643"/>
<keyword evidence="6" id="KW-1185">Reference proteome</keyword>